<dbReference type="Pfam" id="PF14200">
    <property type="entry name" value="RicinB_lectin_2"/>
    <property type="match status" value="1"/>
</dbReference>
<dbReference type="Proteomes" id="UP000284706">
    <property type="component" value="Unassembled WGS sequence"/>
</dbReference>
<feature type="domain" description="Ricin B lectin" evidence="1">
    <location>
        <begin position="41"/>
        <end position="126"/>
    </location>
</feature>
<evidence type="ECO:0000313" key="2">
    <source>
        <dbReference type="EMBL" id="PPQ69127.1"/>
    </source>
</evidence>
<gene>
    <name evidence="2" type="ORF">CVT26_003575</name>
</gene>
<dbReference type="InterPro" id="IPR035992">
    <property type="entry name" value="Ricin_B-like_lectins"/>
</dbReference>
<dbReference type="SUPFAM" id="SSF50370">
    <property type="entry name" value="Ricin B-like lectins"/>
    <property type="match status" value="1"/>
</dbReference>
<organism evidence="2 3">
    <name type="scientific">Gymnopilus dilepis</name>
    <dbReference type="NCBI Taxonomy" id="231916"/>
    <lineage>
        <taxon>Eukaryota</taxon>
        <taxon>Fungi</taxon>
        <taxon>Dikarya</taxon>
        <taxon>Basidiomycota</taxon>
        <taxon>Agaricomycotina</taxon>
        <taxon>Agaricomycetes</taxon>
        <taxon>Agaricomycetidae</taxon>
        <taxon>Agaricales</taxon>
        <taxon>Agaricineae</taxon>
        <taxon>Hymenogastraceae</taxon>
        <taxon>Gymnopilus</taxon>
    </lineage>
</organism>
<dbReference type="Gene3D" id="2.80.10.50">
    <property type="match status" value="1"/>
</dbReference>
<comment type="caution">
    <text evidence="2">The sequence shown here is derived from an EMBL/GenBank/DDBJ whole genome shotgun (WGS) entry which is preliminary data.</text>
</comment>
<name>A0A409VSC2_9AGAR</name>
<dbReference type="STRING" id="231916.A0A409VSC2"/>
<dbReference type="InterPro" id="IPR000772">
    <property type="entry name" value="Ricin_B_lectin"/>
</dbReference>
<accession>A0A409VSC2</accession>
<evidence type="ECO:0000313" key="3">
    <source>
        <dbReference type="Proteomes" id="UP000284706"/>
    </source>
</evidence>
<sequence length="142" mass="16189">MAQIESNTRYIIRNKKAGTVIDLSGSDNHSVLGWNRHGGENQQWELIQENDGQWEFKNVATGKYLKFDGEAKDGEPLIASDEPYGWDIWPDEQDPSGVRICVHNTRQVVDLSDHGNPANGTPVTLWWGWQPGENQVWIFERV</sequence>
<dbReference type="AlphaFoldDB" id="A0A409VSC2"/>
<dbReference type="PROSITE" id="PS50231">
    <property type="entry name" value="RICIN_B_LECTIN"/>
    <property type="match status" value="1"/>
</dbReference>
<dbReference type="EMBL" id="NHYE01005580">
    <property type="protein sequence ID" value="PPQ69127.1"/>
    <property type="molecule type" value="Genomic_DNA"/>
</dbReference>
<dbReference type="OrthoDB" id="2131701at2759"/>
<keyword evidence="3" id="KW-1185">Reference proteome</keyword>
<reference evidence="2 3" key="1">
    <citation type="journal article" date="2018" name="Evol. Lett.">
        <title>Horizontal gene cluster transfer increased hallucinogenic mushroom diversity.</title>
        <authorList>
            <person name="Reynolds H.T."/>
            <person name="Vijayakumar V."/>
            <person name="Gluck-Thaler E."/>
            <person name="Korotkin H.B."/>
            <person name="Matheny P.B."/>
            <person name="Slot J.C."/>
        </authorList>
    </citation>
    <scope>NUCLEOTIDE SEQUENCE [LARGE SCALE GENOMIC DNA]</scope>
    <source>
        <strain evidence="2 3">SRW20</strain>
    </source>
</reference>
<evidence type="ECO:0000259" key="1">
    <source>
        <dbReference type="Pfam" id="PF14200"/>
    </source>
</evidence>
<dbReference type="InParanoid" id="A0A409VSC2"/>
<protein>
    <recommendedName>
        <fullName evidence="1">Ricin B lectin domain-containing protein</fullName>
    </recommendedName>
</protein>
<proteinExistence type="predicted"/>
<dbReference type="CDD" id="cd23422">
    <property type="entry name" value="beta-trefoil_Ricin_MPL_CNL"/>
    <property type="match status" value="1"/>
</dbReference>